<keyword evidence="2" id="KW-1185">Reference proteome</keyword>
<dbReference type="Proteomes" id="UP000053268">
    <property type="component" value="Unassembled WGS sequence"/>
</dbReference>
<name>A0A194Q2F3_PAPXU</name>
<reference evidence="1 2" key="1">
    <citation type="journal article" date="2015" name="Nat. Commun.">
        <title>Outbred genome sequencing and CRISPR/Cas9 gene editing in butterflies.</title>
        <authorList>
            <person name="Li X."/>
            <person name="Fan D."/>
            <person name="Zhang W."/>
            <person name="Liu G."/>
            <person name="Zhang L."/>
            <person name="Zhao L."/>
            <person name="Fang X."/>
            <person name="Chen L."/>
            <person name="Dong Y."/>
            <person name="Chen Y."/>
            <person name="Ding Y."/>
            <person name="Zhao R."/>
            <person name="Feng M."/>
            <person name="Zhu Y."/>
            <person name="Feng Y."/>
            <person name="Jiang X."/>
            <person name="Zhu D."/>
            <person name="Xiang H."/>
            <person name="Feng X."/>
            <person name="Li S."/>
            <person name="Wang J."/>
            <person name="Zhang G."/>
            <person name="Kronforst M.R."/>
            <person name="Wang W."/>
        </authorList>
    </citation>
    <scope>NUCLEOTIDE SEQUENCE [LARGE SCALE GENOMIC DNA]</scope>
    <source>
        <strain evidence="1">Ya'a_city_454_Px</strain>
        <tissue evidence="1">Whole body</tissue>
    </source>
</reference>
<proteinExistence type="predicted"/>
<dbReference type="AlphaFoldDB" id="A0A194Q2F3"/>
<evidence type="ECO:0000313" key="2">
    <source>
        <dbReference type="Proteomes" id="UP000053268"/>
    </source>
</evidence>
<accession>A0A194Q2F3</accession>
<evidence type="ECO:0000313" key="1">
    <source>
        <dbReference type="EMBL" id="KPI99179.1"/>
    </source>
</evidence>
<organism evidence="1 2">
    <name type="scientific">Papilio xuthus</name>
    <name type="common">Asian swallowtail butterfly</name>
    <dbReference type="NCBI Taxonomy" id="66420"/>
    <lineage>
        <taxon>Eukaryota</taxon>
        <taxon>Metazoa</taxon>
        <taxon>Ecdysozoa</taxon>
        <taxon>Arthropoda</taxon>
        <taxon>Hexapoda</taxon>
        <taxon>Insecta</taxon>
        <taxon>Pterygota</taxon>
        <taxon>Neoptera</taxon>
        <taxon>Endopterygota</taxon>
        <taxon>Lepidoptera</taxon>
        <taxon>Glossata</taxon>
        <taxon>Ditrysia</taxon>
        <taxon>Papilionoidea</taxon>
        <taxon>Papilionidae</taxon>
        <taxon>Papilioninae</taxon>
        <taxon>Papilio</taxon>
    </lineage>
</organism>
<protein>
    <submittedName>
        <fullName evidence="1">Uncharacterized protein</fullName>
    </submittedName>
</protein>
<dbReference type="EMBL" id="KQ459580">
    <property type="protein sequence ID" value="KPI99179.1"/>
    <property type="molecule type" value="Genomic_DNA"/>
</dbReference>
<gene>
    <name evidence="1" type="ORF">RR46_05363</name>
</gene>
<sequence length="185" mass="20659">MSVSDSSHGRYVGGQSSVITVAEMQSQGACQQQSALCMIDTKSYKLHWQVLISPHKNIYNKNYKQLVYNIVYKQLQAAGLQHRLQQMQADGSQHRVQQMQAAGLQHRVQQMQAAGLQHRVQQLQAAGLKHRVQLQTAGLPHFSRAEHRAGVTAAPQTELRPCWLLFDGASELSIAPASLRRLRPS</sequence>